<dbReference type="SUPFAM" id="SSF56925">
    <property type="entry name" value="OMPA-like"/>
    <property type="match status" value="1"/>
</dbReference>
<feature type="domain" description="Outer membrane protein beta-barrel" evidence="2">
    <location>
        <begin position="10"/>
        <end position="187"/>
    </location>
</feature>
<evidence type="ECO:0000256" key="1">
    <source>
        <dbReference type="ARBA" id="ARBA00022729"/>
    </source>
</evidence>
<protein>
    <submittedName>
        <fullName evidence="3">Porin family protein</fullName>
    </submittedName>
</protein>
<comment type="caution">
    <text evidence="3">The sequence shown here is derived from an EMBL/GenBank/DDBJ whole genome shotgun (WGS) entry which is preliminary data.</text>
</comment>
<keyword evidence="4" id="KW-1185">Reference proteome</keyword>
<gene>
    <name evidence="3" type="ORF">EG240_10020</name>
</gene>
<accession>A0A3P3W713</accession>
<keyword evidence="1" id="KW-0732">Signal</keyword>
<organism evidence="3 4">
    <name type="scientific">Paenimyroides tangerinum</name>
    <dbReference type="NCBI Taxonomy" id="2488728"/>
    <lineage>
        <taxon>Bacteria</taxon>
        <taxon>Pseudomonadati</taxon>
        <taxon>Bacteroidota</taxon>
        <taxon>Flavobacteriia</taxon>
        <taxon>Flavobacteriales</taxon>
        <taxon>Flavobacteriaceae</taxon>
        <taxon>Paenimyroides</taxon>
    </lineage>
</organism>
<evidence type="ECO:0000259" key="2">
    <source>
        <dbReference type="Pfam" id="PF13505"/>
    </source>
</evidence>
<dbReference type="InterPro" id="IPR027385">
    <property type="entry name" value="Beta-barrel_OMP"/>
</dbReference>
<dbReference type="InterPro" id="IPR011250">
    <property type="entry name" value="OMP/PagP_B-barrel"/>
</dbReference>
<dbReference type="Pfam" id="PF13505">
    <property type="entry name" value="OMP_b-brl"/>
    <property type="match status" value="1"/>
</dbReference>
<dbReference type="RefSeq" id="WP_125019264.1">
    <property type="nucleotide sequence ID" value="NZ_RQVQ01000020.1"/>
</dbReference>
<evidence type="ECO:0000313" key="4">
    <source>
        <dbReference type="Proteomes" id="UP000275719"/>
    </source>
</evidence>
<sequence>MNKKIIVISLLATFATKAQIKKKNDIELSASLGLASSNYYGDISLHNNQSIYTPTYGVRADFYSNNRWSFLLGLEYRTFGSKIKSEHFVNGYIYSNSITEKLNYIHIPFNANWHFGSDRNWNLNFGPVLSYLQAVSINKQKSDMTGIRDTQVGFGFGIGYKFKITEQISLGIEHQEYISFFSNIHKTQYTPFIGNVGGSFNVRFIYNLGSKKLHQE</sequence>
<dbReference type="Gene3D" id="2.40.160.20">
    <property type="match status" value="1"/>
</dbReference>
<dbReference type="AlphaFoldDB" id="A0A3P3W713"/>
<proteinExistence type="predicted"/>
<name>A0A3P3W713_9FLAO</name>
<dbReference type="OrthoDB" id="947434at2"/>
<dbReference type="EMBL" id="RQVQ01000020">
    <property type="protein sequence ID" value="RRJ90077.1"/>
    <property type="molecule type" value="Genomic_DNA"/>
</dbReference>
<dbReference type="Proteomes" id="UP000275719">
    <property type="component" value="Unassembled WGS sequence"/>
</dbReference>
<evidence type="ECO:0000313" key="3">
    <source>
        <dbReference type="EMBL" id="RRJ90077.1"/>
    </source>
</evidence>
<reference evidence="3 4" key="1">
    <citation type="submission" date="2018-11" db="EMBL/GenBank/DDBJ databases">
        <title>Flavobacterium sp. nov., YIM 102701-2 draft genome.</title>
        <authorList>
            <person name="Li G."/>
            <person name="Jiang Y."/>
        </authorList>
    </citation>
    <scope>NUCLEOTIDE SEQUENCE [LARGE SCALE GENOMIC DNA]</scope>
    <source>
        <strain evidence="3 4">YIM 102701-2</strain>
    </source>
</reference>